<evidence type="ECO:0000256" key="3">
    <source>
        <dbReference type="ARBA" id="ARBA00022490"/>
    </source>
</evidence>
<proteinExistence type="inferred from homology"/>
<comment type="subcellular location">
    <subcellularLocation>
        <location evidence="1">Cytoplasm</location>
    </subcellularLocation>
</comment>
<sequence length="89" mass="9792">MIEKQISVNLPRGLQAQGATEFVKKASTFNSEVNIIKEDKMVTGKSIMGVMCLAVRKVDELVLIADGNDEHEAVTTLEDFLSSKPLLKE</sequence>
<evidence type="ECO:0000313" key="7">
    <source>
        <dbReference type="Proteomes" id="UP001523262"/>
    </source>
</evidence>
<keyword evidence="7" id="KW-1185">Reference proteome</keyword>
<dbReference type="EMBL" id="JAMQCR010000002">
    <property type="protein sequence ID" value="MCM2535120.1"/>
    <property type="molecule type" value="Genomic_DNA"/>
</dbReference>
<evidence type="ECO:0000256" key="2">
    <source>
        <dbReference type="ARBA" id="ARBA00010736"/>
    </source>
</evidence>
<organism evidence="6 7">
    <name type="scientific">Neobacillus pocheonensis</name>
    <dbReference type="NCBI Taxonomy" id="363869"/>
    <lineage>
        <taxon>Bacteria</taxon>
        <taxon>Bacillati</taxon>
        <taxon>Bacillota</taxon>
        <taxon>Bacilli</taxon>
        <taxon>Bacillales</taxon>
        <taxon>Bacillaceae</taxon>
        <taxon>Neobacillus</taxon>
    </lineage>
</organism>
<dbReference type="InterPro" id="IPR035895">
    <property type="entry name" value="HPr-like_sf"/>
</dbReference>
<dbReference type="InterPro" id="IPR050399">
    <property type="entry name" value="HPr"/>
</dbReference>
<gene>
    <name evidence="6" type="ORF">NDK43_25745</name>
</gene>
<keyword evidence="4" id="KW-0598">Phosphotransferase system</keyword>
<keyword evidence="3" id="KW-0963">Cytoplasm</keyword>
<dbReference type="PANTHER" id="PTHR33705:SF2">
    <property type="entry name" value="PHOSPHOCARRIER PROTEIN NPR"/>
    <property type="match status" value="1"/>
</dbReference>
<dbReference type="PANTHER" id="PTHR33705">
    <property type="entry name" value="PHOSPHOCARRIER PROTEIN HPR"/>
    <property type="match status" value="1"/>
</dbReference>
<dbReference type="PRINTS" id="PR00107">
    <property type="entry name" value="PHOSPHOCPHPR"/>
</dbReference>
<comment type="caution">
    <text evidence="6">The sequence shown here is derived from an EMBL/GenBank/DDBJ whole genome shotgun (WGS) entry which is preliminary data.</text>
</comment>
<dbReference type="InterPro" id="IPR002114">
    <property type="entry name" value="PTS_HPr_Ser_P_site"/>
</dbReference>
<dbReference type="Gene3D" id="3.30.1340.10">
    <property type="entry name" value="HPr-like"/>
    <property type="match status" value="1"/>
</dbReference>
<accession>A0ABT0WHP6</accession>
<dbReference type="Proteomes" id="UP001523262">
    <property type="component" value="Unassembled WGS sequence"/>
</dbReference>
<protein>
    <submittedName>
        <fullName evidence="6">HPr family phosphocarrier protein</fullName>
    </submittedName>
</protein>
<comment type="similarity">
    <text evidence="2">Belongs to the HPr family.</text>
</comment>
<dbReference type="PROSITE" id="PS51350">
    <property type="entry name" value="PTS_HPR_DOM"/>
    <property type="match status" value="1"/>
</dbReference>
<evidence type="ECO:0000259" key="5">
    <source>
        <dbReference type="PROSITE" id="PS51350"/>
    </source>
</evidence>
<evidence type="ECO:0000256" key="1">
    <source>
        <dbReference type="ARBA" id="ARBA00004496"/>
    </source>
</evidence>
<dbReference type="PROSITE" id="PS00589">
    <property type="entry name" value="PTS_HPR_SER"/>
    <property type="match status" value="1"/>
</dbReference>
<dbReference type="NCBIfam" id="TIGR01003">
    <property type="entry name" value="PTS_HPr_family"/>
    <property type="match status" value="1"/>
</dbReference>
<reference evidence="6 7" key="1">
    <citation type="submission" date="2022-06" db="EMBL/GenBank/DDBJ databases">
        <authorList>
            <person name="Jeon C.O."/>
        </authorList>
    </citation>
    <scope>NUCLEOTIDE SEQUENCE [LARGE SCALE GENOMIC DNA]</scope>
    <source>
        <strain evidence="6 7">KCTC 13943</strain>
    </source>
</reference>
<dbReference type="Pfam" id="PF00381">
    <property type="entry name" value="PTS-HPr"/>
    <property type="match status" value="1"/>
</dbReference>
<feature type="domain" description="HPr" evidence="5">
    <location>
        <begin position="1"/>
        <end position="89"/>
    </location>
</feature>
<dbReference type="InterPro" id="IPR000032">
    <property type="entry name" value="HPr-like"/>
</dbReference>
<dbReference type="SUPFAM" id="SSF55594">
    <property type="entry name" value="HPr-like"/>
    <property type="match status" value="1"/>
</dbReference>
<name>A0ABT0WHP6_9BACI</name>
<evidence type="ECO:0000256" key="4">
    <source>
        <dbReference type="ARBA" id="ARBA00022683"/>
    </source>
</evidence>
<evidence type="ECO:0000313" key="6">
    <source>
        <dbReference type="EMBL" id="MCM2535120.1"/>
    </source>
</evidence>